<comment type="caution">
    <text evidence="1">The sequence shown here is derived from an EMBL/GenBank/DDBJ whole genome shotgun (WGS) entry which is preliminary data.</text>
</comment>
<proteinExistence type="predicted"/>
<dbReference type="AlphaFoldDB" id="A0A3M7PRH5"/>
<dbReference type="Proteomes" id="UP000276133">
    <property type="component" value="Unassembled WGS sequence"/>
</dbReference>
<name>A0A3M7PRH5_BRAPC</name>
<reference evidence="1 2" key="1">
    <citation type="journal article" date="2018" name="Sci. Rep.">
        <title>Genomic signatures of local adaptation to the degree of environmental predictability in rotifers.</title>
        <authorList>
            <person name="Franch-Gras L."/>
            <person name="Hahn C."/>
            <person name="Garcia-Roger E.M."/>
            <person name="Carmona M.J."/>
            <person name="Serra M."/>
            <person name="Gomez A."/>
        </authorList>
    </citation>
    <scope>NUCLEOTIDE SEQUENCE [LARGE SCALE GENOMIC DNA]</scope>
    <source>
        <strain evidence="1">HYR1</strain>
    </source>
</reference>
<accession>A0A3M7PRH5</accession>
<dbReference type="OrthoDB" id="10581061at2759"/>
<organism evidence="1 2">
    <name type="scientific">Brachionus plicatilis</name>
    <name type="common">Marine rotifer</name>
    <name type="synonym">Brachionus muelleri</name>
    <dbReference type="NCBI Taxonomy" id="10195"/>
    <lineage>
        <taxon>Eukaryota</taxon>
        <taxon>Metazoa</taxon>
        <taxon>Spiralia</taxon>
        <taxon>Gnathifera</taxon>
        <taxon>Rotifera</taxon>
        <taxon>Eurotatoria</taxon>
        <taxon>Monogononta</taxon>
        <taxon>Pseudotrocha</taxon>
        <taxon>Ploima</taxon>
        <taxon>Brachionidae</taxon>
        <taxon>Brachionus</taxon>
    </lineage>
</organism>
<evidence type="ECO:0000313" key="2">
    <source>
        <dbReference type="Proteomes" id="UP000276133"/>
    </source>
</evidence>
<keyword evidence="2" id="KW-1185">Reference proteome</keyword>
<protein>
    <submittedName>
        <fullName evidence="1">Uncharacterized protein</fullName>
    </submittedName>
</protein>
<gene>
    <name evidence="1" type="ORF">BpHYR1_008154</name>
</gene>
<sequence length="556" mass="65625">MGLNKKHNFMKIGFVFMTLYIAIATGREFDDKSLKSKEFFRLKFVTPYTEFPVRLKDNFGYLRNTKWFKYGSDCFVDQLDYFKDYFTFEDQNTQSSNPSLNLLITDFNNQSFALLDHYEPRHEQVDRNFLDFDREIYSIVYLNKFYPHIVDKDDKIELSCVATFVYPADLADQHAEILMEELFNSVQITLKIHDNFRQKRFIKNTSYQVKRSANVQTVHEIDFTEGPITFYKETFEKLTTSCGIKILDYDGTYALNHIVTKLSLEIHSSRVNRETKSNFLLKWVITEPNLPLLFGVPRRHNTDYRWYKHSENNYVDELETYGTEFLYSNTANESFLYLLSYDTKIHDHLSSFEPIPVGVSQFQRYYFTTIYLESHLIDTIETEDNFNVFCNLTLMLPKYNDTINKENMRLIEDYLRVRIGLIDNLNEQKLNIKTAVPRHKRDSSKLVFLRVELDIGPIVLPKTNIFDKDSIKNNNISCRLDLFETSPVEGRNLISRSLLFKPIDTFVPNYKKEEEKSPVVEKTTTKKIFRNSQNSIFFSRNVAFVSAVPVLLFILL</sequence>
<evidence type="ECO:0000313" key="1">
    <source>
        <dbReference type="EMBL" id="RNA01624.1"/>
    </source>
</evidence>
<dbReference type="EMBL" id="REGN01009234">
    <property type="protein sequence ID" value="RNA01624.1"/>
    <property type="molecule type" value="Genomic_DNA"/>
</dbReference>